<reference evidence="10" key="1">
    <citation type="journal article" date="2019" name="Int. J. Syst. Evol. Microbiol.">
        <title>The Global Catalogue of Microorganisms (GCM) 10K type strain sequencing project: providing services to taxonomists for standard genome sequencing and annotation.</title>
        <authorList>
            <consortium name="The Broad Institute Genomics Platform"/>
            <consortium name="The Broad Institute Genome Sequencing Center for Infectious Disease"/>
            <person name="Wu L."/>
            <person name="Ma J."/>
        </authorList>
    </citation>
    <scope>NUCLEOTIDE SEQUENCE [LARGE SCALE GENOMIC DNA]</scope>
    <source>
        <strain evidence="10">CGMCC 1.12471</strain>
    </source>
</reference>
<comment type="similarity">
    <text evidence="1 4 6">Belongs to the pyrroline-5-carboxylate reductase family.</text>
</comment>
<dbReference type="Gene3D" id="1.10.3730.10">
    <property type="entry name" value="ProC C-terminal domain-like"/>
    <property type="match status" value="1"/>
</dbReference>
<dbReference type="RefSeq" id="WP_377936224.1">
    <property type="nucleotide sequence ID" value="NZ_JBHUEA010000028.1"/>
</dbReference>
<keyword evidence="3 4" id="KW-0560">Oxidoreductase</keyword>
<evidence type="ECO:0000256" key="5">
    <source>
        <dbReference type="NCBIfam" id="TIGR00112"/>
    </source>
</evidence>
<dbReference type="InterPro" id="IPR008927">
    <property type="entry name" value="6-PGluconate_DH-like_C_sf"/>
</dbReference>
<comment type="subcellular location">
    <subcellularLocation>
        <location evidence="4">Cytoplasm</location>
    </subcellularLocation>
</comment>
<evidence type="ECO:0000313" key="9">
    <source>
        <dbReference type="EMBL" id="MFD1722801.1"/>
    </source>
</evidence>
<keyword evidence="4" id="KW-0963">Cytoplasm</keyword>
<dbReference type="NCBIfam" id="TIGR00112">
    <property type="entry name" value="proC"/>
    <property type="match status" value="1"/>
</dbReference>
<dbReference type="InterPro" id="IPR053790">
    <property type="entry name" value="P5CR-like_CS"/>
</dbReference>
<dbReference type="PANTHER" id="PTHR11645">
    <property type="entry name" value="PYRROLINE-5-CARBOXYLATE REDUCTASE"/>
    <property type="match status" value="1"/>
</dbReference>
<dbReference type="InterPro" id="IPR028939">
    <property type="entry name" value="P5C_Rdtase_cat_N"/>
</dbReference>
<comment type="caution">
    <text evidence="9">The sequence shown here is derived from an EMBL/GenBank/DDBJ whole genome shotgun (WGS) entry which is preliminary data.</text>
</comment>
<dbReference type="InterPro" id="IPR029036">
    <property type="entry name" value="P5CR_dimer"/>
</dbReference>
<dbReference type="Gene3D" id="3.40.50.720">
    <property type="entry name" value="NAD(P)-binding Rossmann-like Domain"/>
    <property type="match status" value="1"/>
</dbReference>
<dbReference type="InterPro" id="IPR000304">
    <property type="entry name" value="Pyrroline-COOH_reductase"/>
</dbReference>
<dbReference type="Proteomes" id="UP001597347">
    <property type="component" value="Unassembled WGS sequence"/>
</dbReference>
<evidence type="ECO:0000313" key="10">
    <source>
        <dbReference type="Proteomes" id="UP001597347"/>
    </source>
</evidence>
<evidence type="ECO:0000256" key="6">
    <source>
        <dbReference type="RuleBase" id="RU003903"/>
    </source>
</evidence>
<dbReference type="SUPFAM" id="SSF51735">
    <property type="entry name" value="NAD(P)-binding Rossmann-fold domains"/>
    <property type="match status" value="1"/>
</dbReference>
<dbReference type="GO" id="GO:0004735">
    <property type="term" value="F:pyrroline-5-carboxylate reductase activity"/>
    <property type="evidence" value="ECO:0007669"/>
    <property type="project" value="UniProtKB-EC"/>
</dbReference>
<dbReference type="HAMAP" id="MF_01925">
    <property type="entry name" value="P5C_reductase"/>
    <property type="match status" value="1"/>
</dbReference>
<dbReference type="PIRSF" id="PIRSF000193">
    <property type="entry name" value="Pyrrol-5-carb_rd"/>
    <property type="match status" value="1"/>
</dbReference>
<protein>
    <recommendedName>
        <fullName evidence="4 5">Pyrroline-5-carboxylate reductase</fullName>
        <shortName evidence="4">P5C reductase</shortName>
        <shortName evidence="4">P5CR</shortName>
        <ecNumber evidence="4 5">1.5.1.2</ecNumber>
    </recommendedName>
    <alternativeName>
        <fullName evidence="4">PCA reductase</fullName>
    </alternativeName>
</protein>
<evidence type="ECO:0000259" key="8">
    <source>
        <dbReference type="Pfam" id="PF14748"/>
    </source>
</evidence>
<dbReference type="EC" id="1.5.1.2" evidence="4 5"/>
<dbReference type="Pfam" id="PF03807">
    <property type="entry name" value="F420_oxidored"/>
    <property type="match status" value="1"/>
</dbReference>
<evidence type="ECO:0000259" key="7">
    <source>
        <dbReference type="Pfam" id="PF03807"/>
    </source>
</evidence>
<evidence type="ECO:0000256" key="1">
    <source>
        <dbReference type="ARBA" id="ARBA00005525"/>
    </source>
</evidence>
<dbReference type="Pfam" id="PF14748">
    <property type="entry name" value="P5CR_dimer"/>
    <property type="match status" value="1"/>
</dbReference>
<name>A0ABW4LKU1_9MICO</name>
<dbReference type="PANTHER" id="PTHR11645:SF0">
    <property type="entry name" value="PYRROLINE-5-CARBOXYLATE REDUCTASE 3"/>
    <property type="match status" value="1"/>
</dbReference>
<sequence length="276" mass="27417">MPSSPVTGPVVVLGGGSLGSAILSGLAAAGLDGLRTTTRTAASAHRYDGTGIDATSVEDDPDANRAAVRDAAVVVVGVKPAGTAEMLRAIGDALPADAVVVTLAVGTPIAALEPALPEGAALVRAMPNTPVRVNRGVTGLARGSAVADERFAEVRSLFGLLGEVVVVPEERIDAVAAVAGSGPAYVYLLLERFAAAAVGLGFEREDAERMVAATFGGAVAMGDATGEAPAVLRRGVTSPGGTTAAAVAVFDERDLGGLIADALDGAMRRAAELAAR</sequence>
<comment type="pathway">
    <text evidence="4 6">Amino-acid biosynthesis; L-proline biosynthesis; L-proline from L-glutamate 5-semialdehyde: step 1/1.</text>
</comment>
<keyword evidence="4 6" id="KW-0641">Proline biosynthesis</keyword>
<comment type="catalytic activity">
    <reaction evidence="4">
        <text>L-proline + NAD(+) = (S)-1-pyrroline-5-carboxylate + NADH + 2 H(+)</text>
        <dbReference type="Rhea" id="RHEA:14105"/>
        <dbReference type="ChEBI" id="CHEBI:15378"/>
        <dbReference type="ChEBI" id="CHEBI:17388"/>
        <dbReference type="ChEBI" id="CHEBI:57540"/>
        <dbReference type="ChEBI" id="CHEBI:57945"/>
        <dbReference type="ChEBI" id="CHEBI:60039"/>
        <dbReference type="EC" id="1.5.1.2"/>
    </reaction>
</comment>
<comment type="function">
    <text evidence="4">Catalyzes the reduction of 1-pyrroline-5-carboxylate (PCA) to L-proline.</text>
</comment>
<keyword evidence="4 6" id="KW-0028">Amino-acid biosynthesis</keyword>
<evidence type="ECO:0000256" key="4">
    <source>
        <dbReference type="HAMAP-Rule" id="MF_01925"/>
    </source>
</evidence>
<dbReference type="EMBL" id="JBHUEA010000028">
    <property type="protein sequence ID" value="MFD1722801.1"/>
    <property type="molecule type" value="Genomic_DNA"/>
</dbReference>
<evidence type="ECO:0000256" key="3">
    <source>
        <dbReference type="ARBA" id="ARBA00023002"/>
    </source>
</evidence>
<comment type="catalytic activity">
    <reaction evidence="4 6">
        <text>L-proline + NADP(+) = (S)-1-pyrroline-5-carboxylate + NADPH + 2 H(+)</text>
        <dbReference type="Rhea" id="RHEA:14109"/>
        <dbReference type="ChEBI" id="CHEBI:15378"/>
        <dbReference type="ChEBI" id="CHEBI:17388"/>
        <dbReference type="ChEBI" id="CHEBI:57783"/>
        <dbReference type="ChEBI" id="CHEBI:58349"/>
        <dbReference type="ChEBI" id="CHEBI:60039"/>
        <dbReference type="EC" id="1.5.1.2"/>
    </reaction>
</comment>
<dbReference type="SUPFAM" id="SSF48179">
    <property type="entry name" value="6-phosphogluconate dehydrogenase C-terminal domain-like"/>
    <property type="match status" value="1"/>
</dbReference>
<organism evidence="9 10">
    <name type="scientific">Amnibacterium endophyticum</name>
    <dbReference type="NCBI Taxonomy" id="2109337"/>
    <lineage>
        <taxon>Bacteria</taxon>
        <taxon>Bacillati</taxon>
        <taxon>Actinomycetota</taxon>
        <taxon>Actinomycetes</taxon>
        <taxon>Micrococcales</taxon>
        <taxon>Microbacteriaceae</taxon>
        <taxon>Amnibacterium</taxon>
    </lineage>
</organism>
<accession>A0ABW4LKU1</accession>
<keyword evidence="2 4" id="KW-0521">NADP</keyword>
<gene>
    <name evidence="4 9" type="primary">proC</name>
    <name evidence="9" type="ORF">ACFSBI_14690</name>
</gene>
<feature type="domain" description="Pyrroline-5-carboxylate reductase catalytic N-terminal" evidence="7">
    <location>
        <begin position="10"/>
        <end position="105"/>
    </location>
</feature>
<dbReference type="InterPro" id="IPR036291">
    <property type="entry name" value="NAD(P)-bd_dom_sf"/>
</dbReference>
<proteinExistence type="inferred from homology"/>
<evidence type="ECO:0000256" key="2">
    <source>
        <dbReference type="ARBA" id="ARBA00022857"/>
    </source>
</evidence>
<keyword evidence="10" id="KW-1185">Reference proteome</keyword>
<dbReference type="PROSITE" id="PS00521">
    <property type="entry name" value="P5CR"/>
    <property type="match status" value="1"/>
</dbReference>
<feature type="domain" description="Pyrroline-5-carboxylate reductase dimerisation" evidence="8">
    <location>
        <begin position="169"/>
        <end position="273"/>
    </location>
</feature>